<proteinExistence type="predicted"/>
<keyword evidence="3" id="KW-1185">Reference proteome</keyword>
<dbReference type="AlphaFoldDB" id="A0A4V3D1N2"/>
<evidence type="ECO:0000259" key="1">
    <source>
        <dbReference type="Pfam" id="PF13349"/>
    </source>
</evidence>
<evidence type="ECO:0000313" key="2">
    <source>
        <dbReference type="EMBL" id="TDQ11743.1"/>
    </source>
</evidence>
<protein>
    <submittedName>
        <fullName evidence="2">Putative adhesin</fullName>
    </submittedName>
</protein>
<organism evidence="2 3">
    <name type="scientific">Pedobacter metabolipauper</name>
    <dbReference type="NCBI Taxonomy" id="425513"/>
    <lineage>
        <taxon>Bacteria</taxon>
        <taxon>Pseudomonadati</taxon>
        <taxon>Bacteroidota</taxon>
        <taxon>Sphingobacteriia</taxon>
        <taxon>Sphingobacteriales</taxon>
        <taxon>Sphingobacteriaceae</taxon>
        <taxon>Pedobacter</taxon>
    </lineage>
</organism>
<dbReference type="InterPro" id="IPR025164">
    <property type="entry name" value="Toastrack_DUF4097"/>
</dbReference>
<gene>
    <name evidence="2" type="ORF">ATK78_0871</name>
</gene>
<accession>A0A4V3D1N2</accession>
<dbReference type="Pfam" id="PF13349">
    <property type="entry name" value="DUF4097"/>
    <property type="match status" value="1"/>
</dbReference>
<dbReference type="Proteomes" id="UP000295620">
    <property type="component" value="Unassembled WGS sequence"/>
</dbReference>
<reference evidence="2 3" key="1">
    <citation type="submission" date="2019-03" db="EMBL/GenBank/DDBJ databases">
        <title>Genomic Encyclopedia of Archaeal and Bacterial Type Strains, Phase II (KMG-II): from individual species to whole genera.</title>
        <authorList>
            <person name="Goeker M."/>
        </authorList>
    </citation>
    <scope>NUCLEOTIDE SEQUENCE [LARGE SCALE GENOMIC DNA]</scope>
    <source>
        <strain evidence="2 3">DSM 19035</strain>
    </source>
</reference>
<sequence length="290" mass="31059">MKTRPIKTWIIFILAVFPAVLMAQSKNFDQLNVLLSSPGKPFKLNMNLAGGSVNISTHEGKDLRITALPAPATNDNTGMGKNQNVNINTNTNVNVNVNSGPVGINVNKGKLLRITENSNEVFISQLKQKQMLNIEVSLPRNNTSLNLSLSEKGNVNVDGITGEIVVNSANGPVTLKNISGSAMATTVNGNITATFKYVNGKAPMAFSTLIGNIDLSFPTSAKANFTIKSDQGIVSSDFNLAGDSKTKLIRNKNGWYQAKIAGSLIAKVNGGGQEITITNMQGDIYLHKRQ</sequence>
<comment type="caution">
    <text evidence="2">The sequence shown here is derived from an EMBL/GenBank/DDBJ whole genome shotgun (WGS) entry which is preliminary data.</text>
</comment>
<evidence type="ECO:0000313" key="3">
    <source>
        <dbReference type="Proteomes" id="UP000295620"/>
    </source>
</evidence>
<dbReference type="EMBL" id="SNYC01000003">
    <property type="protein sequence ID" value="TDQ11743.1"/>
    <property type="molecule type" value="Genomic_DNA"/>
</dbReference>
<dbReference type="OrthoDB" id="787698at2"/>
<name>A0A4V3D1N2_9SPHI</name>
<dbReference type="RefSeq" id="WP_133574789.1">
    <property type="nucleotide sequence ID" value="NZ_SNYC01000003.1"/>
</dbReference>
<feature type="domain" description="DUF4097" evidence="1">
    <location>
        <begin position="150"/>
        <end position="247"/>
    </location>
</feature>